<protein>
    <submittedName>
        <fullName evidence="3">Uncharacterized protein</fullName>
    </submittedName>
</protein>
<evidence type="ECO:0000256" key="2">
    <source>
        <dbReference type="ARBA" id="ARBA00023134"/>
    </source>
</evidence>
<evidence type="ECO:0000313" key="3">
    <source>
        <dbReference type="EMBL" id="KAB0403794.1"/>
    </source>
</evidence>
<dbReference type="Pfam" id="PF00025">
    <property type="entry name" value="Arf"/>
    <property type="match status" value="1"/>
</dbReference>
<dbReference type="InterPro" id="IPR006689">
    <property type="entry name" value="Small_GTPase_ARF/SAR"/>
</dbReference>
<dbReference type="GO" id="GO:0005525">
    <property type="term" value="F:GTP binding"/>
    <property type="evidence" value="ECO:0007669"/>
    <property type="project" value="UniProtKB-KW"/>
</dbReference>
<keyword evidence="2" id="KW-0342">GTP-binding</keyword>
<sequence>MRMCLFAKKKDLPVAMSTAEITGELGLHSLSNRSWSIRPPVAVEEDRTAVQ</sequence>
<keyword evidence="1" id="KW-0547">Nucleotide-binding</keyword>
<evidence type="ECO:0000256" key="1">
    <source>
        <dbReference type="ARBA" id="ARBA00022741"/>
    </source>
</evidence>
<dbReference type="GO" id="GO:0003924">
    <property type="term" value="F:GTPase activity"/>
    <property type="evidence" value="ECO:0007669"/>
    <property type="project" value="InterPro"/>
</dbReference>
<feature type="non-terminal residue" evidence="3">
    <location>
        <position position="51"/>
    </location>
</feature>
<gene>
    <name evidence="3" type="ORF">E2I00_014732</name>
</gene>
<name>A0A6A1Q921_BALPH</name>
<proteinExistence type="predicted"/>
<dbReference type="EMBL" id="SGJD01000729">
    <property type="protein sequence ID" value="KAB0403794.1"/>
    <property type="molecule type" value="Genomic_DNA"/>
</dbReference>
<dbReference type="Proteomes" id="UP000437017">
    <property type="component" value="Unassembled WGS sequence"/>
</dbReference>
<reference evidence="3 4" key="1">
    <citation type="journal article" date="2019" name="PLoS ONE">
        <title>Genomic analyses reveal an absence of contemporary introgressive admixture between fin whales and blue whales, despite known hybrids.</title>
        <authorList>
            <person name="Westbury M.V."/>
            <person name="Petersen B."/>
            <person name="Lorenzen E.D."/>
        </authorList>
    </citation>
    <scope>NUCLEOTIDE SEQUENCE [LARGE SCALE GENOMIC DNA]</scope>
    <source>
        <strain evidence="3">FinWhale-01</strain>
    </source>
</reference>
<dbReference type="InterPro" id="IPR027417">
    <property type="entry name" value="P-loop_NTPase"/>
</dbReference>
<comment type="caution">
    <text evidence="3">The sequence shown here is derived from an EMBL/GenBank/DDBJ whole genome shotgun (WGS) entry which is preliminary data.</text>
</comment>
<organism evidence="3 4">
    <name type="scientific">Balaenoptera physalus</name>
    <name type="common">Fin whale</name>
    <name type="synonym">Balaena physalus</name>
    <dbReference type="NCBI Taxonomy" id="9770"/>
    <lineage>
        <taxon>Eukaryota</taxon>
        <taxon>Metazoa</taxon>
        <taxon>Chordata</taxon>
        <taxon>Craniata</taxon>
        <taxon>Vertebrata</taxon>
        <taxon>Euteleostomi</taxon>
        <taxon>Mammalia</taxon>
        <taxon>Eutheria</taxon>
        <taxon>Laurasiatheria</taxon>
        <taxon>Artiodactyla</taxon>
        <taxon>Whippomorpha</taxon>
        <taxon>Cetacea</taxon>
        <taxon>Mysticeti</taxon>
        <taxon>Balaenopteridae</taxon>
        <taxon>Balaenoptera</taxon>
    </lineage>
</organism>
<dbReference type="Gene3D" id="3.40.50.300">
    <property type="entry name" value="P-loop containing nucleotide triphosphate hydrolases"/>
    <property type="match status" value="1"/>
</dbReference>
<dbReference type="AlphaFoldDB" id="A0A6A1Q921"/>
<accession>A0A6A1Q921</accession>
<evidence type="ECO:0000313" key="4">
    <source>
        <dbReference type="Proteomes" id="UP000437017"/>
    </source>
</evidence>
<keyword evidence="4" id="KW-1185">Reference proteome</keyword>